<dbReference type="Gene3D" id="3.40.50.2300">
    <property type="match status" value="1"/>
</dbReference>
<dbReference type="CDD" id="cd17546">
    <property type="entry name" value="REC_hyHK_CKI1_RcsC-like"/>
    <property type="match status" value="1"/>
</dbReference>
<dbReference type="InterPro" id="IPR001789">
    <property type="entry name" value="Sig_transdc_resp-reg_receiver"/>
</dbReference>
<keyword evidence="3 7" id="KW-0597">Phosphoprotein</keyword>
<dbReference type="PROSITE" id="PS50110">
    <property type="entry name" value="RESPONSE_REGULATORY"/>
    <property type="match status" value="1"/>
</dbReference>
<evidence type="ECO:0000256" key="6">
    <source>
        <dbReference type="ARBA" id="ARBA00023012"/>
    </source>
</evidence>
<evidence type="ECO:0000256" key="2">
    <source>
        <dbReference type="ARBA" id="ARBA00012438"/>
    </source>
</evidence>
<dbReference type="InterPro" id="IPR036890">
    <property type="entry name" value="HATPase_C_sf"/>
</dbReference>
<keyword evidence="8" id="KW-1133">Transmembrane helix</keyword>
<dbReference type="EMBL" id="CYSB01000022">
    <property type="protein sequence ID" value="CUH64911.1"/>
    <property type="molecule type" value="Genomic_DNA"/>
</dbReference>
<dbReference type="PANTHER" id="PTHR43047:SF64">
    <property type="entry name" value="HISTIDINE KINASE CONTAINING CHEY-HOMOLOGOUS RECEIVER DOMAIN AND PAS DOMAIN-RELATED"/>
    <property type="match status" value="1"/>
</dbReference>
<organism evidence="12 14">
    <name type="scientific">Thalassovita autumnalis</name>
    <dbReference type="NCBI Taxonomy" id="2072972"/>
    <lineage>
        <taxon>Bacteria</taxon>
        <taxon>Pseudomonadati</taxon>
        <taxon>Pseudomonadota</taxon>
        <taxon>Alphaproteobacteria</taxon>
        <taxon>Rhodobacterales</taxon>
        <taxon>Roseobacteraceae</taxon>
        <taxon>Thalassovita</taxon>
    </lineage>
</organism>
<reference evidence="11 13" key="1">
    <citation type="submission" date="2015-09" db="EMBL/GenBank/DDBJ databases">
        <authorList>
            <person name="Rodrigo-Torres L."/>
            <person name="Arahal D.R."/>
        </authorList>
    </citation>
    <scope>NUCLEOTIDE SEQUENCE [LARGE SCALE GENOMIC DNA]</scope>
    <source>
        <strain evidence="11 13">CECT 5118</strain>
    </source>
</reference>
<dbReference type="EMBL" id="CYSC01000042">
    <property type="protein sequence ID" value="CUH73777.1"/>
    <property type="molecule type" value="Genomic_DNA"/>
</dbReference>
<feature type="domain" description="Histidine kinase" evidence="9">
    <location>
        <begin position="249"/>
        <end position="472"/>
    </location>
</feature>
<evidence type="ECO:0000313" key="13">
    <source>
        <dbReference type="Proteomes" id="UP000051086"/>
    </source>
</evidence>
<accession>A0A0P1FSN1</accession>
<name>A0A0P1FSN1_9RHOB</name>
<feature type="domain" description="Response regulatory" evidence="10">
    <location>
        <begin position="495"/>
        <end position="612"/>
    </location>
</feature>
<sequence length="733" mass="80171">MPFFSSEQKKTEEGDAAEASIAGALNGKLRSSMIKLCFAGLLAAASVFQILSLVQAVADGTQRVAKISQGLDVLSDVEAQSDGLEALILNAAPRHALADLAEREDAIANHLRLFQRSGAADLAPEHYTALRAQSEVLIDLARTAVFSAAAPEDLEALREGTVQFRQQVHLLQDSQSALTQAGFGGLAAETRSKVFLLILFLAGTLFLLSTVLITGFREMARRHEIERELMQAMAEVDEASKAKSRFLSTITHEIRTPLNAILGFSELLGREPLSPDQKQQVSRLNSAGRTLSRIVDDVLDLSRIEEGGLELRDEDFSPNELFREAIDLVSVHSQTKGLILSSEISANMPRLLRGDPLRLSQVLLNLLNNAIKFTEEGSVTLRVSSRIEDDTQEAKLRIEVQDSGIGIAPEDQERLFDRFAQIEEGMALQNNGGSGLGLAISQGLVRSMGGDLQVHSTPEEGATFWFYLTLPIVDGRSELPVEVPELSVLNAAAERVMLVDDSADTGDLIRRIMKREGIHVEVVTNPLDALNQVTDYDPDVILCDMQMPELSGVELTRRIRALPAPYCDVPVIAFSATSFSDEIEQMMLAGANAFLAKPFQINDLVAAISGVLADAGERYSARVAEKRDGHSFHELEEMVQLMGKSWVLKFITRLSDRLEASFKGSQSRSERMAMAHRVVAEAGQIGEKDLALAATSLEQALREGGDTSKQEARFRNEARAFLSRLPLFTLRIG</sequence>
<dbReference type="SMART" id="SM00387">
    <property type="entry name" value="HATPase_c"/>
    <property type="match status" value="1"/>
</dbReference>
<dbReference type="SMART" id="SM00448">
    <property type="entry name" value="REC"/>
    <property type="match status" value="1"/>
</dbReference>
<evidence type="ECO:0000256" key="5">
    <source>
        <dbReference type="ARBA" id="ARBA00022777"/>
    </source>
</evidence>
<evidence type="ECO:0000256" key="8">
    <source>
        <dbReference type="SAM" id="Phobius"/>
    </source>
</evidence>
<dbReference type="PRINTS" id="PR00344">
    <property type="entry name" value="BCTRLSENSOR"/>
</dbReference>
<keyword evidence="6" id="KW-0902">Two-component regulatory system</keyword>
<dbReference type="SUPFAM" id="SSF55874">
    <property type="entry name" value="ATPase domain of HSP90 chaperone/DNA topoisomerase II/histidine kinase"/>
    <property type="match status" value="1"/>
</dbReference>
<dbReference type="Pfam" id="PF00512">
    <property type="entry name" value="HisKA"/>
    <property type="match status" value="1"/>
</dbReference>
<keyword evidence="8" id="KW-0812">Transmembrane</keyword>
<dbReference type="CDD" id="cd00082">
    <property type="entry name" value="HisKA"/>
    <property type="match status" value="1"/>
</dbReference>
<dbReference type="SUPFAM" id="SSF47384">
    <property type="entry name" value="Homodimeric domain of signal transducing histidine kinase"/>
    <property type="match status" value="1"/>
</dbReference>
<dbReference type="OrthoDB" id="9801651at2"/>
<dbReference type="InterPro" id="IPR004358">
    <property type="entry name" value="Sig_transdc_His_kin-like_C"/>
</dbReference>
<dbReference type="GO" id="GO:0000155">
    <property type="term" value="F:phosphorelay sensor kinase activity"/>
    <property type="evidence" value="ECO:0007669"/>
    <property type="project" value="InterPro"/>
</dbReference>
<dbReference type="Gene3D" id="1.10.287.130">
    <property type="match status" value="1"/>
</dbReference>
<keyword evidence="8" id="KW-0472">Membrane</keyword>
<evidence type="ECO:0000313" key="14">
    <source>
        <dbReference type="Proteomes" id="UP000051887"/>
    </source>
</evidence>
<evidence type="ECO:0000313" key="11">
    <source>
        <dbReference type="EMBL" id="CUH64911.1"/>
    </source>
</evidence>
<evidence type="ECO:0000256" key="1">
    <source>
        <dbReference type="ARBA" id="ARBA00000085"/>
    </source>
</evidence>
<dbReference type="RefSeq" id="WP_058244927.1">
    <property type="nucleotide sequence ID" value="NZ_CYSB01000022.1"/>
</dbReference>
<evidence type="ECO:0000256" key="3">
    <source>
        <dbReference type="ARBA" id="ARBA00022553"/>
    </source>
</evidence>
<reference evidence="12 14" key="2">
    <citation type="submission" date="2015-09" db="EMBL/GenBank/DDBJ databases">
        <authorList>
            <consortium name="Swine Surveillance"/>
        </authorList>
    </citation>
    <scope>NUCLEOTIDE SEQUENCE [LARGE SCALE GENOMIC DNA]</scope>
    <source>
        <strain evidence="12 14">5120</strain>
    </source>
</reference>
<gene>
    <name evidence="12" type="primary">rpfC_2</name>
    <name evidence="11" type="synonym">rpfC_1</name>
    <name evidence="11" type="ORF">TL5118_01067</name>
    <name evidence="12" type="ORF">TL5120_03592</name>
</gene>
<evidence type="ECO:0000313" key="12">
    <source>
        <dbReference type="EMBL" id="CUH73777.1"/>
    </source>
</evidence>
<keyword evidence="13" id="KW-1185">Reference proteome</keyword>
<dbReference type="SUPFAM" id="SSF52172">
    <property type="entry name" value="CheY-like"/>
    <property type="match status" value="1"/>
</dbReference>
<feature type="transmembrane region" description="Helical" evidence="8">
    <location>
        <begin position="36"/>
        <end position="58"/>
    </location>
</feature>
<keyword evidence="5" id="KW-0418">Kinase</keyword>
<dbReference type="InterPro" id="IPR003594">
    <property type="entry name" value="HATPase_dom"/>
</dbReference>
<comment type="catalytic activity">
    <reaction evidence="1">
        <text>ATP + protein L-histidine = ADP + protein N-phospho-L-histidine.</text>
        <dbReference type="EC" id="2.7.13.3"/>
    </reaction>
</comment>
<dbReference type="PANTHER" id="PTHR43047">
    <property type="entry name" value="TWO-COMPONENT HISTIDINE PROTEIN KINASE"/>
    <property type="match status" value="1"/>
</dbReference>
<feature type="modified residue" description="4-aspartylphosphate" evidence="7">
    <location>
        <position position="544"/>
    </location>
</feature>
<dbReference type="Proteomes" id="UP000051086">
    <property type="component" value="Unassembled WGS sequence"/>
</dbReference>
<dbReference type="CDD" id="cd16922">
    <property type="entry name" value="HATPase_EvgS-ArcB-TorS-like"/>
    <property type="match status" value="1"/>
</dbReference>
<dbReference type="InterPro" id="IPR005467">
    <property type="entry name" value="His_kinase_dom"/>
</dbReference>
<dbReference type="EC" id="2.7.13.3" evidence="2"/>
<evidence type="ECO:0000256" key="4">
    <source>
        <dbReference type="ARBA" id="ARBA00022679"/>
    </source>
</evidence>
<feature type="transmembrane region" description="Helical" evidence="8">
    <location>
        <begin position="194"/>
        <end position="216"/>
    </location>
</feature>
<dbReference type="Pfam" id="PF02518">
    <property type="entry name" value="HATPase_c"/>
    <property type="match status" value="1"/>
</dbReference>
<dbReference type="InterPro" id="IPR036097">
    <property type="entry name" value="HisK_dim/P_sf"/>
</dbReference>
<dbReference type="Proteomes" id="UP000051887">
    <property type="component" value="Unassembled WGS sequence"/>
</dbReference>
<keyword evidence="4 12" id="KW-0808">Transferase</keyword>
<proteinExistence type="predicted"/>
<dbReference type="InterPro" id="IPR003661">
    <property type="entry name" value="HisK_dim/P_dom"/>
</dbReference>
<dbReference type="Gene3D" id="3.30.565.10">
    <property type="entry name" value="Histidine kinase-like ATPase, C-terminal domain"/>
    <property type="match status" value="1"/>
</dbReference>
<dbReference type="PROSITE" id="PS50109">
    <property type="entry name" value="HIS_KIN"/>
    <property type="match status" value="1"/>
</dbReference>
<evidence type="ECO:0000259" key="9">
    <source>
        <dbReference type="PROSITE" id="PS50109"/>
    </source>
</evidence>
<protein>
    <recommendedName>
        <fullName evidence="2">histidine kinase</fullName>
        <ecNumber evidence="2">2.7.13.3</ecNumber>
    </recommendedName>
</protein>
<evidence type="ECO:0000259" key="10">
    <source>
        <dbReference type="PROSITE" id="PS50110"/>
    </source>
</evidence>
<dbReference type="Pfam" id="PF00072">
    <property type="entry name" value="Response_reg"/>
    <property type="match status" value="1"/>
</dbReference>
<dbReference type="FunFam" id="3.30.565.10:FF:000010">
    <property type="entry name" value="Sensor histidine kinase RcsC"/>
    <property type="match status" value="1"/>
</dbReference>
<evidence type="ECO:0000256" key="7">
    <source>
        <dbReference type="PROSITE-ProRule" id="PRU00169"/>
    </source>
</evidence>
<dbReference type="InterPro" id="IPR011006">
    <property type="entry name" value="CheY-like_superfamily"/>
</dbReference>
<dbReference type="AlphaFoldDB" id="A0A0P1FSN1"/>
<dbReference type="SMART" id="SM00388">
    <property type="entry name" value="HisKA"/>
    <property type="match status" value="1"/>
</dbReference>